<dbReference type="GO" id="GO:0015074">
    <property type="term" value="P:DNA integration"/>
    <property type="evidence" value="ECO:0007669"/>
    <property type="project" value="InterPro"/>
</dbReference>
<dbReference type="InterPro" id="IPR013762">
    <property type="entry name" value="Integrase-like_cat_sf"/>
</dbReference>
<comment type="caution">
    <text evidence="4">The sequence shown here is derived from an EMBL/GenBank/DDBJ whole genome shotgun (WGS) entry which is preliminary data.</text>
</comment>
<keyword evidence="1" id="KW-0233">DNA recombination</keyword>
<organism evidence="4 5">
    <name type="scientific">Agrobacterium tumefaciens</name>
    <dbReference type="NCBI Taxonomy" id="358"/>
    <lineage>
        <taxon>Bacteria</taxon>
        <taxon>Pseudomonadati</taxon>
        <taxon>Pseudomonadota</taxon>
        <taxon>Alphaproteobacteria</taxon>
        <taxon>Hyphomicrobiales</taxon>
        <taxon>Rhizobiaceae</taxon>
        <taxon>Rhizobium/Agrobacterium group</taxon>
        <taxon>Agrobacterium</taxon>
        <taxon>Agrobacterium tumefaciens complex</taxon>
    </lineage>
</organism>
<proteinExistence type="predicted"/>
<dbReference type="InterPro" id="IPR011010">
    <property type="entry name" value="DNA_brk_join_enz"/>
</dbReference>
<feature type="domain" description="Integrase catalytic" evidence="3">
    <location>
        <begin position="104"/>
        <end position="225"/>
    </location>
</feature>
<dbReference type="Pfam" id="PF12834">
    <property type="entry name" value="Phage_int_SAM_2"/>
    <property type="match status" value="1"/>
</dbReference>
<dbReference type="InterPro" id="IPR024456">
    <property type="entry name" value="Integrase_catalytic_putative"/>
</dbReference>
<evidence type="ECO:0000313" key="4">
    <source>
        <dbReference type="EMBL" id="NTC29394.1"/>
    </source>
</evidence>
<dbReference type="AlphaFoldDB" id="A0AA44J966"/>
<evidence type="ECO:0000256" key="1">
    <source>
        <dbReference type="ARBA" id="ARBA00023172"/>
    </source>
</evidence>
<dbReference type="Pfam" id="PF12835">
    <property type="entry name" value="Integrase_1"/>
    <property type="match status" value="1"/>
</dbReference>
<gene>
    <name evidence="4" type="ORF">G6M46_14740</name>
</gene>
<name>A0AA44J966_AGRTU</name>
<dbReference type="Proteomes" id="UP000702952">
    <property type="component" value="Unassembled WGS sequence"/>
</dbReference>
<dbReference type="Gene3D" id="1.10.443.10">
    <property type="entry name" value="Intergrase catalytic core"/>
    <property type="match status" value="1"/>
</dbReference>
<dbReference type="GO" id="GO:0006310">
    <property type="term" value="P:DNA recombination"/>
    <property type="evidence" value="ECO:0007669"/>
    <property type="project" value="UniProtKB-KW"/>
</dbReference>
<protein>
    <submittedName>
        <fullName evidence="4">Integrase</fullName>
    </submittedName>
</protein>
<accession>A0AA44J966</accession>
<dbReference type="SUPFAM" id="SSF56349">
    <property type="entry name" value="DNA breaking-rejoining enzymes"/>
    <property type="match status" value="1"/>
</dbReference>
<evidence type="ECO:0000259" key="2">
    <source>
        <dbReference type="Pfam" id="PF12834"/>
    </source>
</evidence>
<dbReference type="EMBL" id="JAAMAY010000025">
    <property type="protein sequence ID" value="NTC29394.1"/>
    <property type="molecule type" value="Genomic_DNA"/>
</dbReference>
<evidence type="ECO:0000313" key="5">
    <source>
        <dbReference type="Proteomes" id="UP000702952"/>
    </source>
</evidence>
<feature type="domain" description="Putative integrase N-terminal" evidence="2">
    <location>
        <begin position="5"/>
        <end position="82"/>
    </location>
</feature>
<reference evidence="4" key="1">
    <citation type="journal article" date="2020" name="Science">
        <title>Unexpected conservation and global transmission of agrobacterial virulence plasmids.</title>
        <authorList>
            <person name="Weisberg A.J."/>
            <person name="Davis E.W. 2nd"/>
            <person name="Tabima J."/>
            <person name="Belcher M.S."/>
            <person name="Miller M."/>
            <person name="Kuo C.H."/>
            <person name="Loper J.E."/>
            <person name="Grunwald N.J."/>
            <person name="Putnam M.L."/>
            <person name="Chang J.H."/>
        </authorList>
    </citation>
    <scope>NUCLEOTIDE SEQUENCE</scope>
    <source>
        <strain evidence="4">17-1853-1a</strain>
    </source>
</reference>
<sequence length="291" mass="32923">MMTRHSADGAHATQAGRTLGLQMIADELREIYGVKTMQSAKNLAPKHVNALVAKWKTGGISDATIRNRLGWLRWWAEKVGKGSMIPKDNAAFGLAVRQRVKGNKAQELTREALDKVADPRLQLALQLERLFGLRREEALKMRPVIADRGDTLMLQASWCKGGRYREIPIWHPRQRQLLDQVRAMCGDGSLIRKGHNYKKAQKHYDNTVLKAGIRNAHGYRHAWAQWRYKGLTGWECPLAGGPTVDRMTRAEAARDRRARFQISHELGHGRLDVTDTYLGRRHAQRDNGAAA</sequence>
<dbReference type="GO" id="GO:0003677">
    <property type="term" value="F:DNA binding"/>
    <property type="evidence" value="ECO:0007669"/>
    <property type="project" value="InterPro"/>
</dbReference>
<evidence type="ECO:0000259" key="3">
    <source>
        <dbReference type="Pfam" id="PF12835"/>
    </source>
</evidence>
<dbReference type="InterPro" id="IPR024457">
    <property type="entry name" value="Putative_integrase_N"/>
</dbReference>